<comment type="caution">
    <text evidence="2">The sequence shown here is derived from an EMBL/GenBank/DDBJ whole genome shotgun (WGS) entry which is preliminary data.</text>
</comment>
<reference evidence="2 3" key="1">
    <citation type="journal article" date="2018" name="Proc. R. Soc. B">
        <title>A non-coding region near Follistatin controls head colour polymorphism in the Gouldian finch.</title>
        <authorList>
            <person name="Toomey M.B."/>
            <person name="Marques C.I."/>
            <person name="Andrade P."/>
            <person name="Araujo P.M."/>
            <person name="Sabatino S."/>
            <person name="Gazda M.A."/>
            <person name="Afonso S."/>
            <person name="Lopes R.J."/>
            <person name="Corbo J.C."/>
            <person name="Carneiro M."/>
        </authorList>
    </citation>
    <scope>NUCLEOTIDE SEQUENCE [LARGE SCALE GENOMIC DNA]</scope>
    <source>
        <strain evidence="2">Red01</strain>
        <tissue evidence="2">Muscle</tissue>
    </source>
</reference>
<feature type="region of interest" description="Disordered" evidence="1">
    <location>
        <begin position="1"/>
        <end position="44"/>
    </location>
</feature>
<dbReference type="AlphaFoldDB" id="A0A3L8Q7B8"/>
<dbReference type="Proteomes" id="UP000276834">
    <property type="component" value="Unassembled WGS sequence"/>
</dbReference>
<organism evidence="2 3">
    <name type="scientific">Chloebia gouldiae</name>
    <name type="common">Gouldian finch</name>
    <name type="synonym">Erythrura gouldiae</name>
    <dbReference type="NCBI Taxonomy" id="44316"/>
    <lineage>
        <taxon>Eukaryota</taxon>
        <taxon>Metazoa</taxon>
        <taxon>Chordata</taxon>
        <taxon>Craniata</taxon>
        <taxon>Vertebrata</taxon>
        <taxon>Euteleostomi</taxon>
        <taxon>Archelosauria</taxon>
        <taxon>Archosauria</taxon>
        <taxon>Dinosauria</taxon>
        <taxon>Saurischia</taxon>
        <taxon>Theropoda</taxon>
        <taxon>Coelurosauria</taxon>
        <taxon>Aves</taxon>
        <taxon>Neognathae</taxon>
        <taxon>Neoaves</taxon>
        <taxon>Telluraves</taxon>
        <taxon>Australaves</taxon>
        <taxon>Passeriformes</taxon>
        <taxon>Passeroidea</taxon>
        <taxon>Passeridae</taxon>
        <taxon>Chloebia</taxon>
    </lineage>
</organism>
<proteinExistence type="predicted"/>
<evidence type="ECO:0000313" key="2">
    <source>
        <dbReference type="EMBL" id="RLV63227.1"/>
    </source>
</evidence>
<protein>
    <submittedName>
        <fullName evidence="2">Uncharacterized protein</fullName>
    </submittedName>
</protein>
<sequence>MEPLIVRDESAAPTHSGRATGLTGPGGSSGGPIKAPAEPGCAGRLWKIIPPPGAGAESPDVPSLASGRGSELKTRGWVLQVLLGPCWDGGTGVGTSGNPPVQVSLGVTKRVGRDPKIHLIPTPLCPSNVPETSTQLGPVPELWGLPQVSPKGLAREGPQTSPDSNPVRVLPVLPRVPKMSCQLHQHLPPLYQDPVVLSPGVPYPAQRWHSTTCIPQAVPGQVPLQRAMSSSVCQQQSVTQAVPPRQLHGPPCLPQQIVPRRVTTCVPPQVGVTQCVPQQLRVPQQCPPVPQQQKVVP</sequence>
<gene>
    <name evidence="2" type="ORF">DV515_00018482</name>
</gene>
<feature type="non-terminal residue" evidence="2">
    <location>
        <position position="297"/>
    </location>
</feature>
<evidence type="ECO:0000256" key="1">
    <source>
        <dbReference type="SAM" id="MobiDB-lite"/>
    </source>
</evidence>
<evidence type="ECO:0000313" key="3">
    <source>
        <dbReference type="Proteomes" id="UP000276834"/>
    </source>
</evidence>
<accession>A0A3L8Q7B8</accession>
<dbReference type="OrthoDB" id="9395927at2759"/>
<keyword evidence="3" id="KW-1185">Reference proteome</keyword>
<feature type="compositionally biased region" description="Basic and acidic residues" evidence="1">
    <location>
        <begin position="1"/>
        <end position="10"/>
    </location>
</feature>
<name>A0A3L8Q7B8_CHLGU</name>
<dbReference type="EMBL" id="QUSF01003384">
    <property type="protein sequence ID" value="RLV63227.1"/>
    <property type="molecule type" value="Genomic_DNA"/>
</dbReference>